<name>A0A2A5ISG2_BACPU</name>
<dbReference type="EMBL" id="NKHG01000100">
    <property type="protein sequence ID" value="PCK20278.1"/>
    <property type="molecule type" value="Genomic_DNA"/>
</dbReference>
<dbReference type="Proteomes" id="UP000228754">
    <property type="component" value="Unassembled WGS sequence"/>
</dbReference>
<accession>A0A2A5ISG2</accession>
<dbReference type="OrthoDB" id="2928247at2"/>
<dbReference type="AlphaFoldDB" id="A0A2A5ISG2"/>
<organism evidence="1 2">
    <name type="scientific">Bacillus pumilus</name>
    <name type="common">Bacillus mesentericus</name>
    <dbReference type="NCBI Taxonomy" id="1408"/>
    <lineage>
        <taxon>Bacteria</taxon>
        <taxon>Bacillati</taxon>
        <taxon>Bacillota</taxon>
        <taxon>Bacilli</taxon>
        <taxon>Bacillales</taxon>
        <taxon>Bacillaceae</taxon>
        <taxon>Bacillus</taxon>
    </lineage>
</organism>
<reference evidence="1 2" key="1">
    <citation type="submission" date="2017-06" db="EMBL/GenBank/DDBJ databases">
        <title>Draft Genome Sequence of Bacillus sp Strain 36R Isolated from saline sediment at Atanasia, Sonora, Mexico.</title>
        <authorList>
            <person name="Sanchez Diaz R."/>
            <person name="Quiroz Macias M.E."/>
            <person name="Ibarra Gamez J.C."/>
            <person name="Enciso Ibarra J."/>
            <person name="Gomez Gil B."/>
            <person name="Galaviz Silva L."/>
        </authorList>
    </citation>
    <scope>NUCLEOTIDE SEQUENCE [LARGE SCALE GENOMIC DNA]</scope>
    <source>
        <strain evidence="1 2">36R_ATNSAL</strain>
    </source>
</reference>
<evidence type="ECO:0000313" key="1">
    <source>
        <dbReference type="EMBL" id="PCK20278.1"/>
    </source>
</evidence>
<evidence type="ECO:0000313" key="2">
    <source>
        <dbReference type="Proteomes" id="UP000228754"/>
    </source>
</evidence>
<gene>
    <name evidence="1" type="ORF">CEY02_13960</name>
</gene>
<comment type="caution">
    <text evidence="1">The sequence shown here is derived from an EMBL/GenBank/DDBJ whole genome shotgun (WGS) entry which is preliminary data.</text>
</comment>
<protein>
    <submittedName>
        <fullName evidence="1">Structural protein</fullName>
    </submittedName>
</protein>
<proteinExistence type="predicted"/>
<sequence length="114" mass="12947">MASKFGVSANPKKANHILGKDKVVVVAVQNHNDYICGPNLIPQRKVAGKWVTIKTNSPNPLNPSEKQYDEFGIKESLDNKKGTYRFKVEVERYDKNGNHVETVGTFYTNEFYIK</sequence>